<keyword evidence="1" id="KW-0812">Transmembrane</keyword>
<evidence type="ECO:0000259" key="2">
    <source>
        <dbReference type="Pfam" id="PF07853"/>
    </source>
</evidence>
<keyword evidence="1" id="KW-0472">Membrane</keyword>
<dbReference type="GO" id="GO:0009636">
    <property type="term" value="P:response to toxic substance"/>
    <property type="evidence" value="ECO:0007669"/>
    <property type="project" value="TreeGrafter"/>
</dbReference>
<feature type="transmembrane region" description="Helical" evidence="1">
    <location>
        <begin position="31"/>
        <end position="52"/>
    </location>
</feature>
<reference evidence="3 4" key="1">
    <citation type="submission" date="2019-01" db="EMBL/GenBank/DDBJ databases">
        <title>Lactibacter flavus gen. nov., sp. nov., a novel bacterium of the family Propionibacteriaceae isolated from raw milk and dairy products.</title>
        <authorList>
            <person name="Huptas C."/>
            <person name="Wenning M."/>
            <person name="Breitenwieser F."/>
            <person name="Doll E."/>
            <person name="Von Neubeck M."/>
            <person name="Busse H.-J."/>
            <person name="Scherer S."/>
        </authorList>
    </citation>
    <scope>NUCLEOTIDE SEQUENCE [LARGE SCALE GENOMIC DNA]</scope>
    <source>
        <strain evidence="3 4">KCTC 33808</strain>
    </source>
</reference>
<dbReference type="AlphaFoldDB" id="A0A4Q9KE92"/>
<evidence type="ECO:0000313" key="3">
    <source>
        <dbReference type="EMBL" id="TBT84653.1"/>
    </source>
</evidence>
<feature type="transmembrane region" description="Helical" evidence="1">
    <location>
        <begin position="123"/>
        <end position="143"/>
    </location>
</feature>
<evidence type="ECO:0000256" key="1">
    <source>
        <dbReference type="SAM" id="Phobius"/>
    </source>
</evidence>
<keyword evidence="1" id="KW-1133">Transmembrane helix</keyword>
<feature type="transmembrane region" description="Helical" evidence="1">
    <location>
        <begin position="155"/>
        <end position="173"/>
    </location>
</feature>
<accession>A0A4Q9KE92</accession>
<name>A0A4Q9KE92_9ACTN</name>
<protein>
    <submittedName>
        <fullName evidence="3">DUF1648 domain-containing protein</fullName>
    </submittedName>
</protein>
<dbReference type="OrthoDB" id="9808690at2"/>
<dbReference type="Pfam" id="PF07853">
    <property type="entry name" value="DUF1648"/>
    <property type="match status" value="1"/>
</dbReference>
<keyword evidence="4" id="KW-1185">Reference proteome</keyword>
<evidence type="ECO:0000313" key="4">
    <source>
        <dbReference type="Proteomes" id="UP000292373"/>
    </source>
</evidence>
<comment type="caution">
    <text evidence="3">The sequence shown here is derived from an EMBL/GenBank/DDBJ whole genome shotgun (WGS) entry which is preliminary data.</text>
</comment>
<dbReference type="RefSeq" id="WP_131168075.1">
    <property type="nucleotide sequence ID" value="NZ_SDMQ01000007.1"/>
</dbReference>
<sequence>MPHPPHPAPDDVPAAERDALRRGRLRPWLPFLLAAALCLALLGWALVALPGLPERVPTHWGVDGRPDAWEDTSFGTVAAGPLIGLGMTGFLALVSAMVTALVPTDPGLSPWRRVRQAGVHRGVQECLGWSCVLIVLVLAPTTAEVLAAGAWTMPWWLLPLTLTVLMVGIFPAMRAGIRRWTRWSDRVAAELGYRPTAAELAEDEVWTPLGLKRDPEDPAVFPAKRPGYGVGVTVNLATPAGRWLVRGFVAVFIVGLPLALWLGAFAAR</sequence>
<proteinExistence type="predicted"/>
<organism evidence="3 4">
    <name type="scientific">Propioniciclava sinopodophylli</name>
    <dbReference type="NCBI Taxonomy" id="1837344"/>
    <lineage>
        <taxon>Bacteria</taxon>
        <taxon>Bacillati</taxon>
        <taxon>Actinomycetota</taxon>
        <taxon>Actinomycetes</taxon>
        <taxon>Propionibacteriales</taxon>
        <taxon>Propionibacteriaceae</taxon>
        <taxon>Propioniciclava</taxon>
    </lineage>
</organism>
<gene>
    <name evidence="3" type="ORF">ET989_08290</name>
</gene>
<feature type="domain" description="DUF1648" evidence="2">
    <location>
        <begin position="37"/>
        <end position="83"/>
    </location>
</feature>
<feature type="transmembrane region" description="Helical" evidence="1">
    <location>
        <begin position="243"/>
        <end position="267"/>
    </location>
</feature>
<dbReference type="PANTHER" id="PTHR37810:SF5">
    <property type="entry name" value="IMMUNITY PROTEIN SDPI"/>
    <property type="match status" value="1"/>
</dbReference>
<dbReference type="Proteomes" id="UP000292373">
    <property type="component" value="Unassembled WGS sequence"/>
</dbReference>
<dbReference type="EMBL" id="SDMQ01000007">
    <property type="protein sequence ID" value="TBT84653.1"/>
    <property type="molecule type" value="Genomic_DNA"/>
</dbReference>
<dbReference type="PANTHER" id="PTHR37810">
    <property type="entry name" value="IMMUNITY PROTEIN SDPI"/>
    <property type="match status" value="1"/>
</dbReference>
<dbReference type="InterPro" id="IPR012867">
    <property type="entry name" value="DUF1648"/>
</dbReference>
<feature type="transmembrane region" description="Helical" evidence="1">
    <location>
        <begin position="72"/>
        <end position="102"/>
    </location>
</feature>